<accession>K6VUE5</accession>
<evidence type="ECO:0000313" key="2">
    <source>
        <dbReference type="Proteomes" id="UP000008363"/>
    </source>
</evidence>
<protein>
    <submittedName>
        <fullName evidence="1">Uncharacterized protein</fullName>
    </submittedName>
</protein>
<dbReference type="RefSeq" id="WP_006333357.1">
    <property type="nucleotide sequence ID" value="NZ_BAHC01000104.1"/>
</dbReference>
<evidence type="ECO:0000313" key="1">
    <source>
        <dbReference type="EMBL" id="GAB90525.1"/>
    </source>
</evidence>
<organism evidence="1 2">
    <name type="scientific">Gordonia rhizosphera NBRC 16068</name>
    <dbReference type="NCBI Taxonomy" id="1108045"/>
    <lineage>
        <taxon>Bacteria</taxon>
        <taxon>Bacillati</taxon>
        <taxon>Actinomycetota</taxon>
        <taxon>Actinomycetes</taxon>
        <taxon>Mycobacteriales</taxon>
        <taxon>Gordoniaceae</taxon>
        <taxon>Gordonia</taxon>
    </lineage>
</organism>
<dbReference type="AlphaFoldDB" id="K6VUE5"/>
<sequence>MTFDNTPIPDISTADEPIRCADDLRQRWRALLGPLGFSESLLWFVVVDDEDRLTPALNQLELPIRPDAFLTDMLMTRLREVIDTVPGLSIACLISRPGRDGVTDADQSWARLLTADAQRHGVPLHPVHRANDVSLVTLTIATDAVA</sequence>
<gene>
    <name evidence="1" type="ORF">GORHZ_104_00550</name>
</gene>
<name>K6VUE5_9ACTN</name>
<dbReference type="EMBL" id="BAHC01000104">
    <property type="protein sequence ID" value="GAB90525.1"/>
    <property type="molecule type" value="Genomic_DNA"/>
</dbReference>
<proteinExistence type="predicted"/>
<keyword evidence="2" id="KW-1185">Reference proteome</keyword>
<dbReference type="STRING" id="1108045.GORHZ_104_00550"/>
<comment type="caution">
    <text evidence="1">The sequence shown here is derived from an EMBL/GenBank/DDBJ whole genome shotgun (WGS) entry which is preliminary data.</text>
</comment>
<dbReference type="Proteomes" id="UP000008363">
    <property type="component" value="Unassembled WGS sequence"/>
</dbReference>
<dbReference type="OrthoDB" id="4373027at2"/>
<dbReference type="eggNOG" id="ENOG502ZFA7">
    <property type="taxonomic scope" value="Bacteria"/>
</dbReference>
<reference evidence="1 2" key="1">
    <citation type="submission" date="2012-08" db="EMBL/GenBank/DDBJ databases">
        <title>Whole genome shotgun sequence of Gordonia rhizosphera NBRC 16068.</title>
        <authorList>
            <person name="Takarada H."/>
            <person name="Isaki S."/>
            <person name="Hosoyama A."/>
            <person name="Tsuchikane K."/>
            <person name="Katsumata H."/>
            <person name="Baba S."/>
            <person name="Ohji S."/>
            <person name="Yamazaki S."/>
            <person name="Fujita N."/>
        </authorList>
    </citation>
    <scope>NUCLEOTIDE SEQUENCE [LARGE SCALE GENOMIC DNA]</scope>
    <source>
        <strain evidence="1 2">NBRC 16068</strain>
    </source>
</reference>